<evidence type="ECO:0008006" key="3">
    <source>
        <dbReference type="Google" id="ProtNLM"/>
    </source>
</evidence>
<comment type="caution">
    <text evidence="1">The sequence shown here is derived from an EMBL/GenBank/DDBJ whole genome shotgun (WGS) entry which is preliminary data.</text>
</comment>
<evidence type="ECO:0000313" key="2">
    <source>
        <dbReference type="Proteomes" id="UP000643701"/>
    </source>
</evidence>
<name>A0A967ABZ7_9FLAO</name>
<dbReference type="Gene3D" id="3.90.550.10">
    <property type="entry name" value="Spore Coat Polysaccharide Biosynthesis Protein SpsA, Chain A"/>
    <property type="match status" value="1"/>
</dbReference>
<dbReference type="SUPFAM" id="SSF53448">
    <property type="entry name" value="Nucleotide-diphospho-sugar transferases"/>
    <property type="match status" value="1"/>
</dbReference>
<dbReference type="EMBL" id="JAANAS010000034">
    <property type="protein sequence ID" value="NGZ89291.1"/>
    <property type="molecule type" value="Genomic_DNA"/>
</dbReference>
<dbReference type="AlphaFoldDB" id="A0A967ABZ7"/>
<evidence type="ECO:0000313" key="1">
    <source>
        <dbReference type="EMBL" id="NGZ89291.1"/>
    </source>
</evidence>
<dbReference type="RefSeq" id="WP_166399557.1">
    <property type="nucleotide sequence ID" value="NZ_JAANAS010000034.1"/>
</dbReference>
<dbReference type="Proteomes" id="UP000643701">
    <property type="component" value="Unassembled WGS sequence"/>
</dbReference>
<reference evidence="1" key="1">
    <citation type="submission" date="2020-03" db="EMBL/GenBank/DDBJ databases">
        <title>Psychroflexus Maritimus sp. nov., isolate from marine sediment.</title>
        <authorList>
            <person name="Zhong Y.-L."/>
        </authorList>
    </citation>
    <scope>NUCLEOTIDE SEQUENCE</scope>
    <source>
        <strain evidence="1">C1</strain>
    </source>
</reference>
<dbReference type="InterPro" id="IPR029044">
    <property type="entry name" value="Nucleotide-diphossugar_trans"/>
</dbReference>
<proteinExistence type="predicted"/>
<sequence length="273" mass="31571">MKLKQLPSSLYKSLKLRLSDAKSEAGKREKANVVVSLTSIPSRFNILDLTLKSVLTQSLCPKTIYLWINVNDWNLIPKKVLDLEGDILKIKKTKLKTAHKKLIHTLLEEKESPIITCDDDVIYHKNWLESLYETHVNYPNSIIGHRLRTIQFDENGKALPYDSWKYKQKAPSENQMTIGVNGVLYPPKIFSEAIQNEALFMKLAPKNDDLWFKAIELVEGIKIRKSEHTPPPPIPIPGTQKISLKKENVDQKMNDSQWSELTEYYNLNQYLKR</sequence>
<protein>
    <recommendedName>
        <fullName evidence="3">Glycosyl transferase family 2</fullName>
    </recommendedName>
</protein>
<keyword evidence="2" id="KW-1185">Reference proteome</keyword>
<organism evidence="1 2">
    <name type="scientific">Psychroflexus maritimus</name>
    <dbReference type="NCBI Taxonomy" id="2714865"/>
    <lineage>
        <taxon>Bacteria</taxon>
        <taxon>Pseudomonadati</taxon>
        <taxon>Bacteroidota</taxon>
        <taxon>Flavobacteriia</taxon>
        <taxon>Flavobacteriales</taxon>
        <taxon>Flavobacteriaceae</taxon>
        <taxon>Psychroflexus</taxon>
    </lineage>
</organism>
<accession>A0A967ABZ7</accession>
<gene>
    <name evidence="1" type="ORF">G7034_03390</name>
</gene>